<keyword evidence="2" id="KW-1185">Reference proteome</keyword>
<accession>A0A5B8RYP3</accession>
<evidence type="ECO:0000313" key="2">
    <source>
        <dbReference type="Proteomes" id="UP000321199"/>
    </source>
</evidence>
<reference evidence="1 2" key="1">
    <citation type="submission" date="2019-07" db="EMBL/GenBank/DDBJ databases">
        <title>Complete genome sequence of Comamonas sp. NLF 7-7 isolated from livestock.</title>
        <authorList>
            <person name="Kim D.H."/>
            <person name="Kim J.G."/>
        </authorList>
    </citation>
    <scope>NUCLEOTIDE SEQUENCE [LARGE SCALE GENOMIC DNA]</scope>
    <source>
        <strain evidence="1 2">NLF 7-7</strain>
    </source>
</reference>
<dbReference type="AlphaFoldDB" id="A0A5B8RYP3"/>
<name>A0A5B8RYP3_9BURK</name>
<dbReference type="InterPro" id="IPR009752">
    <property type="entry name" value="Phage_Mu_GpJ"/>
</dbReference>
<evidence type="ECO:0000313" key="1">
    <source>
        <dbReference type="EMBL" id="QEA14273.1"/>
    </source>
</evidence>
<dbReference type="EMBL" id="CP042344">
    <property type="protein sequence ID" value="QEA14273.1"/>
    <property type="molecule type" value="Genomic_DNA"/>
</dbReference>
<dbReference type="KEGG" id="cof:FOZ74_15225"/>
<protein>
    <submittedName>
        <fullName evidence="1">DUF1320 domain-containing protein</fullName>
    </submittedName>
</protein>
<dbReference type="RefSeq" id="WP_146913887.1">
    <property type="nucleotide sequence ID" value="NZ_CP042344.1"/>
</dbReference>
<sequence>MSYITPAELAERPGAREIAQTASAAHQMVRDDALMDATLRGLERSAWTGEDIAAADAALARVQDAVSEAGALIDGHLVQRGYQLPLQLPEGSAGRSMLTVWARAITRYYLNKDRMTDEAKDPVARDYRDALRLLGLLAVGKFSLGEGDPAASVNASSTDVRFQSAPLVFGREQMRAFR</sequence>
<dbReference type="Proteomes" id="UP000321199">
    <property type="component" value="Chromosome"/>
</dbReference>
<dbReference type="OrthoDB" id="6886549at2"/>
<dbReference type="Pfam" id="PF07030">
    <property type="entry name" value="Phage_Mu_Gp36"/>
    <property type="match status" value="1"/>
</dbReference>
<organism evidence="1 2">
    <name type="scientific">Comamonas flocculans</name>
    <dbReference type="NCBI Taxonomy" id="2597701"/>
    <lineage>
        <taxon>Bacteria</taxon>
        <taxon>Pseudomonadati</taxon>
        <taxon>Pseudomonadota</taxon>
        <taxon>Betaproteobacteria</taxon>
        <taxon>Burkholderiales</taxon>
        <taxon>Comamonadaceae</taxon>
        <taxon>Comamonas</taxon>
    </lineage>
</organism>
<gene>
    <name evidence="1" type="ORF">FOZ74_15225</name>
</gene>
<proteinExistence type="predicted"/>